<comment type="caution">
    <text evidence="1">The sequence shown here is derived from an EMBL/GenBank/DDBJ whole genome shotgun (WGS) entry which is preliminary data.</text>
</comment>
<proteinExistence type="predicted"/>
<reference evidence="1" key="2">
    <citation type="submission" date="2021-04" db="EMBL/GenBank/DDBJ databases">
        <authorList>
            <person name="Gilroy R."/>
        </authorList>
    </citation>
    <scope>NUCLEOTIDE SEQUENCE</scope>
    <source>
        <strain evidence="1">ChiHejej3B27-3195</strain>
    </source>
</reference>
<dbReference type="AlphaFoldDB" id="A0A9D1RZW7"/>
<evidence type="ECO:0000313" key="1">
    <source>
        <dbReference type="EMBL" id="HIW99013.1"/>
    </source>
</evidence>
<accession>A0A9D1RZW7</accession>
<name>A0A9D1RZW7_9MICC</name>
<organism evidence="1 2">
    <name type="scientific">Candidatus Nesterenkonia stercoripullorum</name>
    <dbReference type="NCBI Taxonomy" id="2838701"/>
    <lineage>
        <taxon>Bacteria</taxon>
        <taxon>Bacillati</taxon>
        <taxon>Actinomycetota</taxon>
        <taxon>Actinomycetes</taxon>
        <taxon>Micrococcales</taxon>
        <taxon>Micrococcaceae</taxon>
        <taxon>Nesterenkonia</taxon>
    </lineage>
</organism>
<sequence>MLDIERAAVHAERYEISRDMLETALLAGELPSSRISSRGEWMIDPTELHDWCSEQ</sequence>
<dbReference type="EMBL" id="DXGD01000096">
    <property type="protein sequence ID" value="HIW99013.1"/>
    <property type="molecule type" value="Genomic_DNA"/>
</dbReference>
<protein>
    <recommendedName>
        <fullName evidence="3">Helix-turn-helix domain-containing protein</fullName>
    </recommendedName>
</protein>
<gene>
    <name evidence="1" type="ORF">H9871_02605</name>
</gene>
<evidence type="ECO:0008006" key="3">
    <source>
        <dbReference type="Google" id="ProtNLM"/>
    </source>
</evidence>
<evidence type="ECO:0000313" key="2">
    <source>
        <dbReference type="Proteomes" id="UP000824151"/>
    </source>
</evidence>
<dbReference type="Proteomes" id="UP000824151">
    <property type="component" value="Unassembled WGS sequence"/>
</dbReference>
<reference evidence="1" key="1">
    <citation type="journal article" date="2021" name="PeerJ">
        <title>Extensive microbial diversity within the chicken gut microbiome revealed by metagenomics and culture.</title>
        <authorList>
            <person name="Gilroy R."/>
            <person name="Ravi A."/>
            <person name="Getino M."/>
            <person name="Pursley I."/>
            <person name="Horton D.L."/>
            <person name="Alikhan N.F."/>
            <person name="Baker D."/>
            <person name="Gharbi K."/>
            <person name="Hall N."/>
            <person name="Watson M."/>
            <person name="Adriaenssens E.M."/>
            <person name="Foster-Nyarko E."/>
            <person name="Jarju S."/>
            <person name="Secka A."/>
            <person name="Antonio M."/>
            <person name="Oren A."/>
            <person name="Chaudhuri R.R."/>
            <person name="La Ragione R."/>
            <person name="Hildebrand F."/>
            <person name="Pallen M.J."/>
        </authorList>
    </citation>
    <scope>NUCLEOTIDE SEQUENCE</scope>
    <source>
        <strain evidence="1">ChiHejej3B27-3195</strain>
    </source>
</reference>